<evidence type="ECO:0000256" key="19">
    <source>
        <dbReference type="PROSITE-ProRule" id="PRU00228"/>
    </source>
</evidence>
<feature type="compositionally biased region" description="Gly residues" evidence="20">
    <location>
        <begin position="844"/>
        <end position="856"/>
    </location>
</feature>
<feature type="region of interest" description="Disordered" evidence="20">
    <location>
        <begin position="1352"/>
        <end position="1422"/>
    </location>
</feature>
<dbReference type="Pfam" id="PF02135">
    <property type="entry name" value="zf-TAZ"/>
    <property type="match status" value="2"/>
</dbReference>
<dbReference type="Proteomes" id="UP000078200">
    <property type="component" value="Unassembled WGS sequence"/>
</dbReference>
<dbReference type="InterPro" id="IPR010303">
    <property type="entry name" value="RING_CBP-p300"/>
</dbReference>
<evidence type="ECO:0000259" key="23">
    <source>
        <dbReference type="PROSITE" id="PS50135"/>
    </source>
</evidence>
<feature type="region of interest" description="Disordered" evidence="20">
    <location>
        <begin position="581"/>
        <end position="655"/>
    </location>
</feature>
<dbReference type="PANTHER" id="PTHR13808:SF1">
    <property type="entry name" value="HISTONE ACETYLTRANSFERASE"/>
    <property type="match status" value="1"/>
</dbReference>
<dbReference type="CDD" id="cd15557">
    <property type="entry name" value="PHD_CBP_p300"/>
    <property type="match status" value="1"/>
</dbReference>
<dbReference type="InterPro" id="IPR056484">
    <property type="entry name" value="PHD_P300"/>
</dbReference>
<dbReference type="PANTHER" id="PTHR13808">
    <property type="entry name" value="CBP/P300-RELATED"/>
    <property type="match status" value="1"/>
</dbReference>
<feature type="zinc finger region" description="TAZ-type" evidence="18">
    <location>
        <begin position="2353"/>
        <end position="2434"/>
    </location>
</feature>
<dbReference type="InterPro" id="IPR035898">
    <property type="entry name" value="TAZ_dom_sf"/>
</dbReference>
<dbReference type="PROSITE" id="PS50135">
    <property type="entry name" value="ZF_ZZ_2"/>
    <property type="match status" value="1"/>
</dbReference>
<dbReference type="GO" id="GO:0004402">
    <property type="term" value="F:histone acetyltransferase activity"/>
    <property type="evidence" value="ECO:0007669"/>
    <property type="project" value="InterPro"/>
</dbReference>
<evidence type="ECO:0000313" key="26">
    <source>
        <dbReference type="EnsemblMetazoa" id="GAUT001845-PA"/>
    </source>
</evidence>
<organism evidence="26 27">
    <name type="scientific">Glossina austeni</name>
    <name type="common">Savannah tsetse fly</name>
    <dbReference type="NCBI Taxonomy" id="7395"/>
    <lineage>
        <taxon>Eukaryota</taxon>
        <taxon>Metazoa</taxon>
        <taxon>Ecdysozoa</taxon>
        <taxon>Arthropoda</taxon>
        <taxon>Hexapoda</taxon>
        <taxon>Insecta</taxon>
        <taxon>Pterygota</taxon>
        <taxon>Neoptera</taxon>
        <taxon>Endopterygota</taxon>
        <taxon>Diptera</taxon>
        <taxon>Brachycera</taxon>
        <taxon>Muscomorpha</taxon>
        <taxon>Hippoboscoidea</taxon>
        <taxon>Glossinidae</taxon>
        <taxon>Glossina</taxon>
    </lineage>
</organism>
<keyword evidence="12" id="KW-0010">Activator</keyword>
<dbReference type="CDD" id="cd20910">
    <property type="entry name" value="NCBD_CREBBP-p300_like"/>
    <property type="match status" value="1"/>
</dbReference>
<dbReference type="GO" id="GO:0000123">
    <property type="term" value="C:histone acetyltransferase complex"/>
    <property type="evidence" value="ECO:0007669"/>
    <property type="project" value="TreeGrafter"/>
</dbReference>
<dbReference type="EC" id="2.3.1.48" evidence="2"/>
<dbReference type="Pfam" id="PF00439">
    <property type="entry name" value="Bromodomain"/>
    <property type="match status" value="1"/>
</dbReference>
<feature type="region of interest" description="Disordered" evidence="20">
    <location>
        <begin position="34"/>
        <end position="150"/>
    </location>
</feature>
<dbReference type="Gene3D" id="1.20.920.10">
    <property type="entry name" value="Bromodomain-like"/>
    <property type="match status" value="1"/>
</dbReference>
<keyword evidence="4" id="KW-0808">Transferase</keyword>
<dbReference type="InterPro" id="IPR013083">
    <property type="entry name" value="Znf_RING/FYVE/PHD"/>
</dbReference>
<keyword evidence="15" id="KW-0012">Acyltransferase</keyword>
<sequence length="3070" mass="326087">MMADHMEEPPQKRVKMDDILLLEKNLPDELVLTNSWGDQMNSGPGSGGGGGGGASNHGLSVNVVGGPNKPPAQGPGPGNEPQMNGSTDDVSSATGAGSTSLRQLHHHQHLQHLLQQQGNKNPGMVGNPMGGGGMNQLGSKSPNLQSPNAGGMQVNVGGMVNSMPMSNNGTQMNSMPGTMNTIAQSNMGNMVLTNSGMAGITGSGSCMIKPPISSGPGNMMTSGPGGVGPGNMGPGVGGPNQNMHMGGPNHPQVMQNGPMMRMVNQTHLIRGPNPHIMGGSGPGGVGGGPRMQNPTMAMGQMNNMVGSGVGPNGPYGGGVGVGNVGNYGGPGGPQGGINVNTNNPQQQMLAQQMAAQHGGVPPNMTAAMQQGNRGPGGVPIGMAGSVVGTDGANTGLIGQQQQQQQQQQINAAQMNPNQQPNSQAGLMGTAGLGIRPAQAGSGPAGPQQNTMMLTQQQQQPGTSQQGGNTAATAGGSGTSGSGSQQLSDERKKQIQQQLMLLLHAHKCARRESQNPNREKCNVPYCKPMQEVLTHMANCKQSRDCNVQHCISSRQILLHYKTCSRTDCIICYPFRQNHAFPNNNPNAAAASNNNANQRQQQGQQNVNDKSQGVVGPQQNTSQQNANNLQQGAGGPNVVAGSVGMTGAGPNQGQINMKSNADMNQQQMQNTPNPNQELRRFESVGMQGSVGNAGVPANMLQGSTVNAQQQQMQRMTVVPPIRVMSAPIGGPSNIGGGSSTGSNNVLVNNLLIGGAGGGPGPDTMQNPQIHQQQMIIQGNAASNQIPRGRTPRLSDLLAPGAKVPVEFQLQQGAVNQQQQQQQSNIPLSVNVHNFNNSNFNNQLSGGNTGDISGPGAGGPPNKQLATQEMAKMKMQNQAGVGGAGVTNATVNNAVPGNGGTTGAIGNVSGPVTGSVITGGVASTSQTGPSCSNNNSGAENEKDWRESVTSDLRNHLVHKLVQAIFPTSDPATMLDKRMHNLVSYAEKVEKDIYEMAKDRETYYQLLAEKIFKIQKELEEKRYKRKEQQMLEMQQQEQQNSSAGGPGPSNVSLSNAGSGVAIGGNQPQLPPGHLGLQQQAQQQQQQQQQIRPMISSMGGVGPATAAPNQGMPIGAGSIMQQQLRGQTLGNVGGMMTGQTGQNKAGMRSHSPGGNMLAMQQQQRMQFTPQQGNMLVGPPGPSPGNNSMGGGIPTSQQNMVVPNPVLSPFTGQAMQGQSSTGGVATVLTSPVPGQQQQFINTNGGTGAHTAQQISEMMKQRLLHQQQQQSGMLMPQSPFNGVNQLQQQQNTFTSPMSQQQKQNINSAGLGNMPPTPTSIDSQPGSGAGPTSVNNARVVGGGAVGVLVSAPSPSPNFISNGPLGTPLNNPPSVPSLMQSVGDRGNTPPIHPASPTSSATASIVGATSIQPPLTSTPSSISVSTPSTVSTTTSASISTSAAASAGTAVISSAETVSAIGIAAQNQQQVSCLGKGGAAGTTTTSTTSTSIVSSRPSQSSTSSLSSQMAALEAASRDNDDDPPTSPNGDSQNAGGGKMSKGKLDSIKQEDDIKKEFMDDGNECDSQQESSAGVGKNVNNDGTVKVELKIEEIKSEPMDVDESHTNTTSGVDSSLGASATATDNKDDIKPLVDANSGTGSDIKVKIEPKPIIPEPLAPNAGDKKKKCVFDPEELKQALLPTLDKLHQHEPDSVPFRDPVNPQQLGIPDYFDIVKKPMDLGTIRSNLMNGKYSEPWEYVDDVLLMFDNAWLYNRKSSRVYKYCTRLSEVFEQEIDPVMQALGYCCGRKYTFNPQVLCCYGKQLCTIPRDAKYYSYQNSLKDYGVASNRYTFCQKCFNDIQGDTVTLGDDPLQSQTQIKKDQFKEMKNDHLELEPFVDCQECGRKQHQICVLWLDSVWPGGFVCDTCLQKKDSKRKENKFNAKRLPTTKLGLFIETRVNNFLKKKEAGAGEVHIRVVSSSDKCVEVKPGMRRRFVESGEMASEFPYRAKALFAFEEVDGIDVCFFGMHVQEYGSECPAPNTRRVYIAYLDSVHFFRPRQYRTAVYHEILLGYLDYVKQLGYTMAHIWACPPSEGDDYIFHCHPSDQRIPKPKRLQEWYKKMLDKGMIERTIQDYKDILKQAMEDKLASAAELPYFEGDFWPNVMEESIKELDQEEEEKRKQAEAAEAAAAKNNFSIEDNEISGDGKKKGQKKAKKSNKSKAAQRKNNKKSNEQQAGNDLSAKIYATMEKHKEVFFVIRLHSAQSAASLAPIQDPDPLLACDLMDGRDAFLTLARDKHYEFSSLRRAQFSTLCMLYELHNQGQDKFVYTCNNCKTAVETRYHCTICDDFDLCALCKEKVGHPHKLDKLGFDLDDGSSPADLKQANPQEARKQSIQRCIQSLVHACQCRDANCRLPSCTKMKRVVQHTKNCKRKTNGGCPICKQLIALCCYHAKHCQEQKCPVPFCPNIKHKLKQQQLQQKLQQQQLLRRRVALMSRTVTAPQPPLQGPGGAGPVLGGVPVAGIGMPAVGGNQSVVQGPTAMMPTGAGAMSPSTVPVPSPVSTAMAGGITSPHPQPGIGMKPGGGHSPSPNVLQVVKQVQEEAARQQVPHGGGFGKGGTMAPPIMQRHHMGVVSNQTNPGMIGSVGNIGGMNNVGQMGPCGNNVMGNNLLPMDQWGGNRYPNNVSQGMRQPNQNQVLQQNPMQQQNMMGMVGAGGSQQMTAGAGISGVTGVGGMGGSGMVGMSGKPMSGPGSIRPQGGQHGPVGNSGQMTNGPLNTPALNTHQISQIMEKIKNNPNSESNVQILNVLKRNPQIMAAIIKQTKNNPNAGGNGPQQQQQAQQQHQQQQAMQQQQQQMQHMMNQQQMPQANQQVMLQTQQQTGQHQRMPSMQNPMMMQQQQGQVSNTQWFTPLRQMAVNYPPPYRQRTPQQMGSVVAAGQQFASAGNFAGNAGGVGGPTGGPMQQQMAGLPGVQQQQMMQGGGGMGGGPNVMGPPTPHTLQQQLMQTSRSSPPIRSSTPSPRSAPSPRAGPSASPRAQPSPHHVMSHSPAPQGPHDGLHNHGGLHPHQSPLPVVPQDVGVGGVGGVVGGPGGPVSDASDQLTKFVEQL</sequence>
<feature type="domain" description="KIX" evidence="24">
    <location>
        <begin position="936"/>
        <end position="1015"/>
    </location>
</feature>
<feature type="compositionally biased region" description="Polar residues" evidence="20">
    <location>
        <begin position="2960"/>
        <end position="2969"/>
    </location>
</feature>
<feature type="compositionally biased region" description="Gly residues" evidence="20">
    <location>
        <begin position="3041"/>
        <end position="3054"/>
    </location>
</feature>
<dbReference type="InterPro" id="IPR018359">
    <property type="entry name" value="Bromodomain_CS"/>
</dbReference>
<feature type="compositionally biased region" description="Polar residues" evidence="20">
    <location>
        <begin position="1311"/>
        <end position="1325"/>
    </location>
</feature>
<dbReference type="GO" id="GO:0003713">
    <property type="term" value="F:transcription coactivator activity"/>
    <property type="evidence" value="ECO:0007669"/>
    <property type="project" value="TreeGrafter"/>
</dbReference>
<dbReference type="Gene3D" id="1.20.1020.10">
    <property type="entry name" value="TAZ domain"/>
    <property type="match status" value="2"/>
</dbReference>
<feature type="compositionally biased region" description="Basic residues" evidence="20">
    <location>
        <begin position="2175"/>
        <end position="2195"/>
    </location>
</feature>
<dbReference type="FunFam" id="3.30.40.10:FF:000034">
    <property type="entry name" value="Histone acetyltransferase p300"/>
    <property type="match status" value="1"/>
</dbReference>
<dbReference type="InterPro" id="IPR000197">
    <property type="entry name" value="Znf_TAZ"/>
</dbReference>
<dbReference type="GO" id="GO:0045944">
    <property type="term" value="P:positive regulation of transcription by RNA polymerase II"/>
    <property type="evidence" value="ECO:0007669"/>
    <property type="project" value="TreeGrafter"/>
</dbReference>
<evidence type="ECO:0000256" key="4">
    <source>
        <dbReference type="ARBA" id="ARBA00022679"/>
    </source>
</evidence>
<dbReference type="InterPro" id="IPR043145">
    <property type="entry name" value="Znf_ZZ_sf"/>
</dbReference>
<dbReference type="PROSITE" id="PS01357">
    <property type="entry name" value="ZF_ZZ_1"/>
    <property type="match status" value="1"/>
</dbReference>
<evidence type="ECO:0000256" key="3">
    <source>
        <dbReference type="ARBA" id="ARBA00022481"/>
    </source>
</evidence>
<feature type="region of interest" description="Disordered" evidence="20">
    <location>
        <begin position="1023"/>
        <end position="1103"/>
    </location>
</feature>
<evidence type="ECO:0000256" key="7">
    <source>
        <dbReference type="ARBA" id="ARBA00022771"/>
    </source>
</evidence>
<evidence type="ECO:0000256" key="15">
    <source>
        <dbReference type="ARBA" id="ARBA00023315"/>
    </source>
</evidence>
<feature type="compositionally biased region" description="Polar residues" evidence="20">
    <location>
        <begin position="81"/>
        <end position="102"/>
    </location>
</feature>
<evidence type="ECO:0000256" key="2">
    <source>
        <dbReference type="ARBA" id="ARBA00013184"/>
    </source>
</evidence>
<evidence type="ECO:0000259" key="25">
    <source>
        <dbReference type="PROSITE" id="PS51727"/>
    </source>
</evidence>
<feature type="compositionally biased region" description="Low complexity" evidence="20">
    <location>
        <begin position="446"/>
        <end position="473"/>
    </location>
</feature>
<dbReference type="PROSITE" id="PS50014">
    <property type="entry name" value="BROMODOMAIN_2"/>
    <property type="match status" value="1"/>
</dbReference>
<feature type="domain" description="CBP/p300-type HAT" evidence="25">
    <location>
        <begin position="1906"/>
        <end position="2289"/>
    </location>
</feature>
<dbReference type="GO" id="GO:0031490">
    <property type="term" value="F:chromatin DNA binding"/>
    <property type="evidence" value="ECO:0007669"/>
    <property type="project" value="TreeGrafter"/>
</dbReference>
<dbReference type="Gene3D" id="3.30.40.10">
    <property type="entry name" value="Zinc/RING finger domain, C3HC4 (zinc finger)"/>
    <property type="match status" value="1"/>
</dbReference>
<evidence type="ECO:0000256" key="8">
    <source>
        <dbReference type="ARBA" id="ARBA00022833"/>
    </source>
</evidence>
<dbReference type="EnsemblMetazoa" id="GAUT001845-RA">
    <property type="protein sequence ID" value="GAUT001845-PA"/>
    <property type="gene ID" value="GAUT001845"/>
</dbReference>
<comment type="catalytic activity">
    <reaction evidence="16">
        <text>L-lysyl-[protein] + acetyl-CoA = N(6)-acetyl-L-lysyl-[protein] + CoA + H(+)</text>
        <dbReference type="Rhea" id="RHEA:45948"/>
        <dbReference type="Rhea" id="RHEA-COMP:9752"/>
        <dbReference type="Rhea" id="RHEA-COMP:10731"/>
        <dbReference type="ChEBI" id="CHEBI:15378"/>
        <dbReference type="ChEBI" id="CHEBI:29969"/>
        <dbReference type="ChEBI" id="CHEBI:57287"/>
        <dbReference type="ChEBI" id="CHEBI:57288"/>
        <dbReference type="ChEBI" id="CHEBI:61930"/>
        <dbReference type="EC" id="2.3.1.48"/>
    </reaction>
</comment>
<evidence type="ECO:0000256" key="14">
    <source>
        <dbReference type="ARBA" id="ARBA00023242"/>
    </source>
</evidence>
<evidence type="ECO:0000256" key="5">
    <source>
        <dbReference type="ARBA" id="ARBA00022723"/>
    </source>
</evidence>
<dbReference type="FunFam" id="3.30.60.90:FF:000003">
    <property type="entry name" value="E1A binding protein p300"/>
    <property type="match status" value="1"/>
</dbReference>
<reference evidence="26" key="1">
    <citation type="submission" date="2020-05" db="UniProtKB">
        <authorList>
            <consortium name="EnsemblMetazoa"/>
        </authorList>
    </citation>
    <scope>IDENTIFICATION</scope>
    <source>
        <strain evidence="26">TTRI</strain>
    </source>
</reference>
<dbReference type="InterPro" id="IPR038547">
    <property type="entry name" value="RING_CBP-p300_sf"/>
</dbReference>
<keyword evidence="5 18" id="KW-0479">Metal-binding</keyword>
<feature type="compositionally biased region" description="Low complexity" evidence="20">
    <location>
        <begin position="1060"/>
        <end position="1085"/>
    </location>
</feature>
<keyword evidence="11 17" id="KW-0103">Bromodomain</keyword>
<feature type="compositionally biased region" description="Low complexity" evidence="20">
    <location>
        <begin position="2970"/>
        <end position="3003"/>
    </location>
</feature>
<feature type="region of interest" description="Disordered" evidence="20">
    <location>
        <begin position="2711"/>
        <end position="2739"/>
    </location>
</feature>
<dbReference type="SMART" id="SM01250">
    <property type="entry name" value="KAT11"/>
    <property type="match status" value="1"/>
</dbReference>
<dbReference type="SMART" id="SM00291">
    <property type="entry name" value="ZnF_ZZ"/>
    <property type="match status" value="1"/>
</dbReference>
<feature type="compositionally biased region" description="Low complexity" evidence="20">
    <location>
        <begin position="111"/>
        <end position="127"/>
    </location>
</feature>
<dbReference type="InterPro" id="IPR013178">
    <property type="entry name" value="Histone_AcTrfase_Rtt109/CBP"/>
</dbReference>
<feature type="compositionally biased region" description="Gly residues" evidence="20">
    <location>
        <begin position="44"/>
        <end position="55"/>
    </location>
</feature>
<dbReference type="InterPro" id="IPR001487">
    <property type="entry name" value="Bromodomain"/>
</dbReference>
<feature type="region of interest" description="Disordered" evidence="20">
    <location>
        <begin position="2934"/>
        <end position="3070"/>
    </location>
</feature>
<keyword evidence="8 18" id="KW-0862">Zinc</keyword>
<dbReference type="FunFam" id="1.20.1020.10:FF:000001">
    <property type="entry name" value="E1A binding protein p300"/>
    <property type="match status" value="1"/>
</dbReference>
<evidence type="ECO:0000256" key="11">
    <source>
        <dbReference type="ARBA" id="ARBA00023117"/>
    </source>
</evidence>
<evidence type="ECO:0000256" key="16">
    <source>
        <dbReference type="ARBA" id="ARBA00048017"/>
    </source>
</evidence>
<feature type="domain" description="ZZ-type" evidence="23">
    <location>
        <begin position="2291"/>
        <end position="2339"/>
    </location>
</feature>
<feature type="compositionally biased region" description="Polar residues" evidence="20">
    <location>
        <begin position="914"/>
        <end position="935"/>
    </location>
</feature>
<accession>A0A1A9UE95</accession>
<evidence type="ECO:0000256" key="6">
    <source>
        <dbReference type="ARBA" id="ARBA00022737"/>
    </source>
</evidence>
<feature type="region of interest" description="Disordered" evidence="20">
    <location>
        <begin position="389"/>
        <end position="493"/>
    </location>
</feature>
<dbReference type="SUPFAM" id="SSF57850">
    <property type="entry name" value="RING/U-box"/>
    <property type="match status" value="1"/>
</dbReference>
<keyword evidence="6" id="KW-0677">Repeat</keyword>
<dbReference type="SUPFAM" id="SSF57933">
    <property type="entry name" value="TAZ domain"/>
    <property type="match status" value="2"/>
</dbReference>
<dbReference type="InterPro" id="IPR036427">
    <property type="entry name" value="Bromodomain-like_sf"/>
</dbReference>
<evidence type="ECO:0000256" key="1">
    <source>
        <dbReference type="ARBA" id="ARBA00004123"/>
    </source>
</evidence>
<feature type="region of interest" description="Disordered" evidence="20">
    <location>
        <begin position="1463"/>
        <end position="1535"/>
    </location>
</feature>
<dbReference type="Gene3D" id="1.10.246.20">
    <property type="entry name" value="Coactivator CBP, KIX domain"/>
    <property type="match status" value="1"/>
</dbReference>
<dbReference type="PROSITE" id="PS51727">
    <property type="entry name" value="CBP_P300_HAT"/>
    <property type="match status" value="1"/>
</dbReference>
<feature type="region of interest" description="Disordered" evidence="20">
    <location>
        <begin position="2787"/>
        <end position="2851"/>
    </location>
</feature>
<evidence type="ECO:0000256" key="9">
    <source>
        <dbReference type="ARBA" id="ARBA00022853"/>
    </source>
</evidence>
<dbReference type="SMART" id="SM00297">
    <property type="entry name" value="BROMO"/>
    <property type="match status" value="1"/>
</dbReference>
<feature type="compositionally biased region" description="Low complexity" evidence="20">
    <location>
        <begin position="2797"/>
        <end position="2851"/>
    </location>
</feature>
<dbReference type="GO" id="GO:0140297">
    <property type="term" value="F:DNA-binding transcription factor binding"/>
    <property type="evidence" value="ECO:0007669"/>
    <property type="project" value="UniProtKB-ARBA"/>
</dbReference>
<feature type="region of interest" description="Disordered" evidence="20">
    <location>
        <begin position="1583"/>
        <end position="1623"/>
    </location>
</feature>
<comment type="subcellular location">
    <subcellularLocation>
        <location evidence="1">Nucleus</location>
    </subcellularLocation>
</comment>
<feature type="compositionally biased region" description="Polar residues" evidence="20">
    <location>
        <begin position="1553"/>
        <end position="1569"/>
    </location>
</feature>
<dbReference type="Gene3D" id="3.30.60.90">
    <property type="match status" value="1"/>
</dbReference>
<dbReference type="Pfam" id="PF02172">
    <property type="entry name" value="KIX"/>
    <property type="match status" value="1"/>
</dbReference>
<keyword evidence="10" id="KW-0805">Transcription regulation</keyword>
<evidence type="ECO:0000256" key="12">
    <source>
        <dbReference type="ARBA" id="ARBA00023159"/>
    </source>
</evidence>
<keyword evidence="7 19" id="KW-0863">Zinc-finger</keyword>
<keyword evidence="3" id="KW-0488">Methylation</keyword>
<dbReference type="GO" id="GO:0005667">
    <property type="term" value="C:transcription regulator complex"/>
    <property type="evidence" value="ECO:0007669"/>
    <property type="project" value="TreeGrafter"/>
</dbReference>
<feature type="domain" description="TAZ-type" evidence="22">
    <location>
        <begin position="2353"/>
        <end position="2434"/>
    </location>
</feature>
<evidence type="ECO:0000259" key="24">
    <source>
        <dbReference type="PROSITE" id="PS50952"/>
    </source>
</evidence>
<dbReference type="InterPro" id="IPR000433">
    <property type="entry name" value="Znf_ZZ"/>
</dbReference>
<evidence type="ECO:0000313" key="27">
    <source>
        <dbReference type="Proteomes" id="UP000078200"/>
    </source>
</evidence>
<feature type="region of interest" description="Disordered" evidence="20">
    <location>
        <begin position="839"/>
        <end position="859"/>
    </location>
</feature>
<dbReference type="SUPFAM" id="SSF47040">
    <property type="entry name" value="Kix domain of CBP (creb binding protein)"/>
    <property type="match status" value="1"/>
</dbReference>
<dbReference type="InterPro" id="IPR003101">
    <property type="entry name" value="KIX_dom"/>
</dbReference>
<feature type="region of interest" description="Disordered" evidence="20">
    <location>
        <begin position="2153"/>
        <end position="2203"/>
    </location>
</feature>
<dbReference type="STRING" id="7395.A0A1A9UE95"/>
<evidence type="ECO:0000259" key="21">
    <source>
        <dbReference type="PROSITE" id="PS50014"/>
    </source>
</evidence>
<feature type="compositionally biased region" description="Low complexity" evidence="20">
    <location>
        <begin position="581"/>
        <end position="606"/>
    </location>
</feature>
<dbReference type="PROSITE" id="PS50134">
    <property type="entry name" value="ZF_TAZ"/>
    <property type="match status" value="2"/>
</dbReference>
<evidence type="ECO:0000256" key="13">
    <source>
        <dbReference type="ARBA" id="ARBA00023163"/>
    </source>
</evidence>
<protein>
    <recommendedName>
        <fullName evidence="2">histone acetyltransferase</fullName>
        <ecNumber evidence="2">2.3.1.48</ecNumber>
    </recommendedName>
</protein>
<dbReference type="CDD" id="cd15802">
    <property type="entry name" value="RING_CBP-p300"/>
    <property type="match status" value="1"/>
</dbReference>
<dbReference type="Pfam" id="PF23570">
    <property type="entry name" value="PHD_P300"/>
    <property type="match status" value="1"/>
</dbReference>
<feature type="compositionally biased region" description="Polar residues" evidence="20">
    <location>
        <begin position="136"/>
        <end position="147"/>
    </location>
</feature>
<evidence type="ECO:0000256" key="20">
    <source>
        <dbReference type="SAM" id="MobiDB-lite"/>
    </source>
</evidence>
<evidence type="ECO:0000259" key="22">
    <source>
        <dbReference type="PROSITE" id="PS50134"/>
    </source>
</evidence>
<dbReference type="FunFam" id="1.20.920.10:FF:000001">
    <property type="entry name" value="Histone acetyltransferase p300"/>
    <property type="match status" value="1"/>
</dbReference>
<dbReference type="PROSITE" id="PS00633">
    <property type="entry name" value="BROMODOMAIN_1"/>
    <property type="match status" value="1"/>
</dbReference>
<feature type="compositionally biased region" description="Gly residues" evidence="20">
    <location>
        <begin position="2942"/>
        <end position="2952"/>
    </location>
</feature>
<dbReference type="InterPro" id="IPR036529">
    <property type="entry name" value="KIX_dom_sf"/>
</dbReference>
<keyword evidence="13" id="KW-0804">Transcription</keyword>
<feature type="compositionally biased region" description="Low complexity" evidence="20">
    <location>
        <begin position="1471"/>
        <end position="1496"/>
    </location>
</feature>
<feature type="compositionally biased region" description="Polar residues" evidence="20">
    <location>
        <begin position="2730"/>
        <end position="2739"/>
    </location>
</feature>
<keyword evidence="14" id="KW-0539">Nucleus</keyword>
<dbReference type="GO" id="GO:0008270">
    <property type="term" value="F:zinc ion binding"/>
    <property type="evidence" value="ECO:0007669"/>
    <property type="project" value="UniProtKB-KW"/>
</dbReference>
<keyword evidence="27" id="KW-1185">Reference proteome</keyword>
<feature type="compositionally biased region" description="Low complexity" evidence="20">
    <location>
        <begin position="399"/>
        <end position="424"/>
    </location>
</feature>
<feature type="zinc finger region" description="TAZ-type" evidence="18">
    <location>
        <begin position="487"/>
        <end position="573"/>
    </location>
</feature>
<keyword evidence="9" id="KW-0156">Chromatin regulator</keyword>
<dbReference type="PRINTS" id="PR00503">
    <property type="entry name" value="BROMODOMAIN"/>
</dbReference>
<feature type="domain" description="Bromo" evidence="21">
    <location>
        <begin position="1676"/>
        <end position="1748"/>
    </location>
</feature>
<feature type="region of interest" description="Disordered" evidence="20">
    <location>
        <begin position="914"/>
        <end position="941"/>
    </location>
</feature>
<dbReference type="SMART" id="SM00551">
    <property type="entry name" value="ZnF_TAZ"/>
    <property type="match status" value="2"/>
</dbReference>
<dbReference type="Gene3D" id="2.10.110.40">
    <property type="match status" value="1"/>
</dbReference>
<feature type="compositionally biased region" description="Low complexity" evidence="20">
    <location>
        <begin position="1026"/>
        <end position="1035"/>
    </location>
</feature>
<feature type="compositionally biased region" description="Low complexity" evidence="20">
    <location>
        <begin position="1385"/>
        <end position="1422"/>
    </location>
</feature>
<dbReference type="Pfam" id="PF00569">
    <property type="entry name" value="ZZ"/>
    <property type="match status" value="1"/>
</dbReference>
<feature type="compositionally biased region" description="Basic and acidic residues" evidence="20">
    <location>
        <begin position="1583"/>
        <end position="1593"/>
    </location>
</feature>
<dbReference type="PROSITE" id="PS50952">
    <property type="entry name" value="KIX"/>
    <property type="match status" value="1"/>
</dbReference>
<feature type="compositionally biased region" description="Polar residues" evidence="20">
    <location>
        <begin position="1284"/>
        <end position="1302"/>
    </location>
</feature>
<dbReference type="InterPro" id="IPR031162">
    <property type="entry name" value="CBP_P300_HAT"/>
</dbReference>
<dbReference type="GO" id="GO:0005634">
    <property type="term" value="C:nucleus"/>
    <property type="evidence" value="ECO:0007669"/>
    <property type="project" value="UniProtKB-SubCell"/>
</dbReference>
<feature type="region of interest" description="Disordered" evidence="20">
    <location>
        <begin position="1284"/>
        <end position="1327"/>
    </location>
</feature>
<evidence type="ECO:0000256" key="10">
    <source>
        <dbReference type="ARBA" id="ARBA00023015"/>
    </source>
</evidence>
<dbReference type="Pfam" id="PF06001">
    <property type="entry name" value="RING_CBP-p300"/>
    <property type="match status" value="1"/>
</dbReference>
<dbReference type="CDD" id="cd05495">
    <property type="entry name" value="Bromo_cbp_like"/>
    <property type="match status" value="1"/>
</dbReference>
<dbReference type="SUPFAM" id="SSF47370">
    <property type="entry name" value="Bromodomain"/>
    <property type="match status" value="1"/>
</dbReference>
<dbReference type="CDD" id="cd02337">
    <property type="entry name" value="ZZ_CBP"/>
    <property type="match status" value="1"/>
</dbReference>
<dbReference type="Pfam" id="PF08214">
    <property type="entry name" value="HAT_KAT11"/>
    <property type="match status" value="1"/>
</dbReference>
<proteinExistence type="predicted"/>
<dbReference type="VEuPathDB" id="VectorBase:GAUT001845"/>
<feature type="region of interest" description="Disordered" evidence="20">
    <location>
        <begin position="1547"/>
        <end position="1569"/>
    </location>
</feature>
<evidence type="ECO:0000256" key="17">
    <source>
        <dbReference type="PROSITE-ProRule" id="PRU00035"/>
    </source>
</evidence>
<evidence type="ECO:0000256" key="18">
    <source>
        <dbReference type="PROSITE-ProRule" id="PRU00203"/>
    </source>
</evidence>
<feature type="compositionally biased region" description="Polar residues" evidence="20">
    <location>
        <begin position="1594"/>
        <end position="1611"/>
    </location>
</feature>
<name>A0A1A9UE95_GLOAU</name>
<feature type="domain" description="TAZ-type" evidence="22">
    <location>
        <begin position="487"/>
        <end position="573"/>
    </location>
</feature>